<dbReference type="SUPFAM" id="SSF51658">
    <property type="entry name" value="Xylose isomerase-like"/>
    <property type="match status" value="1"/>
</dbReference>
<evidence type="ECO:0000313" key="2">
    <source>
        <dbReference type="EMBL" id="NBZ89405.1"/>
    </source>
</evidence>
<dbReference type="InterPro" id="IPR050312">
    <property type="entry name" value="IolE/XylAMocC-like"/>
</dbReference>
<dbReference type="Proteomes" id="UP001193501">
    <property type="component" value="Unassembled WGS sequence"/>
</dbReference>
<sequence length="309" mass="34555">MPDLRLSINTNPLVNRFAEPDHLIDTIAGQIGCGHVQLTPEFINPSWPAATLRRIAREFDRALSRNGVLVTSIMTSTYFRLNHFGHPDPEVRQYYVDWFRTLADLAGDIGAESIGSQFAILTQRDYDDPARRQTMIAAATDCWHAVARHAKAAGLAYVYWEPMSVGREFGHTIAECRRIDAELQAQNFALPLKMIVDIDHGDVTSPDPADTDPYAWAAAFPDRSPIIHVKQSSMNKGGHWPFTAEHNLHGRIQPEKLIQTVKAAGGRDNEICLELSFREREPTDSRVVQMMAESVAYWAPHIDSKGGLA</sequence>
<evidence type="ECO:0000313" key="3">
    <source>
        <dbReference type="Proteomes" id="UP001193501"/>
    </source>
</evidence>
<dbReference type="EMBL" id="JAABNR010000022">
    <property type="protein sequence ID" value="NBZ89405.1"/>
    <property type="molecule type" value="Genomic_DNA"/>
</dbReference>
<dbReference type="PANTHER" id="PTHR12110">
    <property type="entry name" value="HYDROXYPYRUVATE ISOMERASE"/>
    <property type="match status" value="1"/>
</dbReference>
<reference evidence="2" key="1">
    <citation type="submission" date="2020-01" db="EMBL/GenBank/DDBJ databases">
        <authorList>
            <person name="Chen W.-M."/>
        </authorList>
    </citation>
    <scope>NUCLEOTIDE SEQUENCE</scope>
    <source>
        <strain evidence="2">CYK-10</strain>
    </source>
</reference>
<feature type="domain" description="Xylose isomerase-like TIM barrel" evidence="1">
    <location>
        <begin position="30"/>
        <end position="279"/>
    </location>
</feature>
<comment type="caution">
    <text evidence="2">The sequence shown here is derived from an EMBL/GenBank/DDBJ whole genome shotgun (WGS) entry which is preliminary data.</text>
</comment>
<dbReference type="Gene3D" id="3.20.20.150">
    <property type="entry name" value="Divalent-metal-dependent TIM barrel enzymes"/>
    <property type="match status" value="1"/>
</dbReference>
<dbReference type="Pfam" id="PF01261">
    <property type="entry name" value="AP_endonuc_2"/>
    <property type="match status" value="1"/>
</dbReference>
<name>A0AAE5BTT4_9RHOB</name>
<dbReference type="InterPro" id="IPR036237">
    <property type="entry name" value="Xyl_isomerase-like_sf"/>
</dbReference>
<dbReference type="AlphaFoldDB" id="A0AAE5BTT4"/>
<proteinExistence type="predicted"/>
<dbReference type="InterPro" id="IPR013022">
    <property type="entry name" value="Xyl_isomerase-like_TIM-brl"/>
</dbReference>
<dbReference type="PANTHER" id="PTHR12110:SF53">
    <property type="entry name" value="BLR5974 PROTEIN"/>
    <property type="match status" value="1"/>
</dbReference>
<gene>
    <name evidence="2" type="ORF">GV832_17590</name>
</gene>
<keyword evidence="3" id="KW-1185">Reference proteome</keyword>
<protein>
    <submittedName>
        <fullName evidence="2">Erythrose 4-phosphate dehydrogenase</fullName>
    </submittedName>
</protein>
<organism evidence="2 3">
    <name type="scientific">Stagnihabitans tardus</name>
    <dbReference type="NCBI Taxonomy" id="2699202"/>
    <lineage>
        <taxon>Bacteria</taxon>
        <taxon>Pseudomonadati</taxon>
        <taxon>Pseudomonadota</taxon>
        <taxon>Alphaproteobacteria</taxon>
        <taxon>Rhodobacterales</taxon>
        <taxon>Paracoccaceae</taxon>
        <taxon>Stagnihabitans</taxon>
    </lineage>
</organism>
<accession>A0AAE5BTT4</accession>
<dbReference type="RefSeq" id="WP_168776204.1">
    <property type="nucleotide sequence ID" value="NZ_JAABNR010000022.1"/>
</dbReference>
<evidence type="ECO:0000259" key="1">
    <source>
        <dbReference type="Pfam" id="PF01261"/>
    </source>
</evidence>